<sequence>MNMLQDPSKRATIPSLLNPTQAPSSFPHHVQALGPQSSHVHAEHTPGQYPTHAGPFPLKTANWNESTQEQSRKSTSISPSRQYLEHQPGPHMPAPSSMAQAYDNSIQHQSRMSVKQRPEDYNNASWTPHAQQPSSNMSNMPYGSPVLPPIYSAERTAIPNDLSSQSSYSSSYNEQNRPHENPHSAWQNTERVSLRLAARCYTPEAPSTLNSGDRYPTLQYYPSEAPLTHQYPQQLSLPPPNEDSHSLSKSQKRAYPDGDDTQAPKSKKAKGKSKASSSTLSTSANGLSKRGYNSRKRNEAAMISAQNAEALQRAQQEETQNGANGGTVLPQKQGAASDSPKTLIPELQFARWDTCRFQGIRFFMRDSQRKLMAVSFNQHHGRPEGPHIEFPTQWNREFEPAHAKRVKLSIAKALLPTLQTERLHLGLSDVVRRQREVDVRATCDTCMTSLFSSSWMCRVCGREVCQDCFRLVQELTIEPPNSTPQQKAALANRREKHSHSNPFFLGCTKRIEHVASNFTPVTRFVSGELDKAVNEMELVVKAAEAEEQTHKSDRGTMGRADDGPTLPMGGKVLSQARADVSSQQPVQQSTAQLQQAALYHPTPVGPSDIPSGPDARWLDPNFPDPLRNPIYDNYTPAHTPAHITAIPIYRLQVIPANYYDPPQRSNTSDQSPSVPVVERCFSDLWKKGLPILVKNLRSRFKLPWTPEHFISQYGEQSCLVVECQNDTNKRVTIEQFFNEFGKYEGRTECWKLKDWPPTADFKSVYPSLYADFSTAVPVPDYVRRDGVYNLGSHFPVNAVGPDLGPKMYNSFASSQEAGSKGSTRLHMDMADALNVMLFAAPCKDGSEGYAAWDLFRAEDSDKIRKFLRQKFATPAAAARPHTNDGLQTQITLAHDPIHGQQFYLDVQLRQELWERYGVKSYRVYQRPGDGVFIPAGCAHQVANMSDCMKIAIDFVSPENIDRCEKLTKEFREQNQAKAWKEDVLQLRTMMWFAWLSCTAKEDAFKKEEALRQAGQDHNRSSNSGESHGLGIGHDLAGVRLIERRS</sequence>
<comment type="subcellular location">
    <subcellularLocation>
        <location evidence="1">Nucleus</location>
    </subcellularLocation>
</comment>
<dbReference type="GO" id="GO:0003712">
    <property type="term" value="F:transcription coregulator activity"/>
    <property type="evidence" value="ECO:0007669"/>
    <property type="project" value="TreeGrafter"/>
</dbReference>
<dbReference type="GO" id="GO:0000118">
    <property type="term" value="C:histone deacetylase complex"/>
    <property type="evidence" value="ECO:0007669"/>
    <property type="project" value="TreeGrafter"/>
</dbReference>
<dbReference type="GO" id="GO:0031490">
    <property type="term" value="F:chromatin DNA binding"/>
    <property type="evidence" value="ECO:0007669"/>
    <property type="project" value="TreeGrafter"/>
</dbReference>
<evidence type="ECO:0000259" key="5">
    <source>
        <dbReference type="PROSITE" id="PS51184"/>
    </source>
</evidence>
<gene>
    <name evidence="6" type="ORF">CVT24_007891</name>
</gene>
<dbReference type="Pfam" id="PF02373">
    <property type="entry name" value="JmjC"/>
    <property type="match status" value="1"/>
</dbReference>
<dbReference type="PANTHER" id="PTHR12549:SF38">
    <property type="entry name" value="JMJC DOMAIN-CONTAINING HISTONE DEMETHYLASE 2, ISOFORM A"/>
    <property type="match status" value="1"/>
</dbReference>
<keyword evidence="2" id="KW-0479">Metal-binding</keyword>
<dbReference type="OrthoDB" id="1667110at2759"/>
<feature type="compositionally biased region" description="Low complexity" evidence="4">
    <location>
        <begin position="163"/>
        <end position="172"/>
    </location>
</feature>
<dbReference type="PANTHER" id="PTHR12549">
    <property type="entry name" value="JMJC DOMAIN-CONTAINING HISTONE DEMETHYLATION PROTEIN"/>
    <property type="match status" value="1"/>
</dbReference>
<feature type="region of interest" description="Disordered" evidence="4">
    <location>
        <begin position="1009"/>
        <end position="1031"/>
    </location>
</feature>
<feature type="compositionally biased region" description="Polar residues" evidence="4">
    <location>
        <begin position="122"/>
        <end position="141"/>
    </location>
</feature>
<dbReference type="EMBL" id="NHTK01005903">
    <property type="protein sequence ID" value="PPQ71721.1"/>
    <property type="molecule type" value="Genomic_DNA"/>
</dbReference>
<dbReference type="STRING" id="181874.A0A409VZS2"/>
<dbReference type="AlphaFoldDB" id="A0A409VZS2"/>
<proteinExistence type="predicted"/>
<evidence type="ECO:0000256" key="3">
    <source>
        <dbReference type="ARBA" id="ARBA00023242"/>
    </source>
</evidence>
<organism evidence="6 7">
    <name type="scientific">Panaeolus cyanescens</name>
    <dbReference type="NCBI Taxonomy" id="181874"/>
    <lineage>
        <taxon>Eukaryota</taxon>
        <taxon>Fungi</taxon>
        <taxon>Dikarya</taxon>
        <taxon>Basidiomycota</taxon>
        <taxon>Agaricomycotina</taxon>
        <taxon>Agaricomycetes</taxon>
        <taxon>Agaricomycetidae</taxon>
        <taxon>Agaricales</taxon>
        <taxon>Agaricineae</taxon>
        <taxon>Galeropsidaceae</taxon>
        <taxon>Panaeolus</taxon>
    </lineage>
</organism>
<protein>
    <recommendedName>
        <fullName evidence="5">JmjC domain-containing protein</fullName>
    </recommendedName>
</protein>
<evidence type="ECO:0000256" key="2">
    <source>
        <dbReference type="ARBA" id="ARBA00022723"/>
    </source>
</evidence>
<feature type="compositionally biased region" description="Low complexity" evidence="4">
    <location>
        <begin position="274"/>
        <end position="288"/>
    </location>
</feature>
<evidence type="ECO:0000256" key="4">
    <source>
        <dbReference type="SAM" id="MobiDB-lite"/>
    </source>
</evidence>
<dbReference type="InParanoid" id="A0A409VZS2"/>
<dbReference type="GO" id="GO:0000785">
    <property type="term" value="C:chromatin"/>
    <property type="evidence" value="ECO:0007669"/>
    <property type="project" value="TreeGrafter"/>
</dbReference>
<dbReference type="Proteomes" id="UP000284842">
    <property type="component" value="Unassembled WGS sequence"/>
</dbReference>
<dbReference type="GO" id="GO:0032454">
    <property type="term" value="F:histone H3K9 demethylase activity"/>
    <property type="evidence" value="ECO:0007669"/>
    <property type="project" value="InterPro"/>
</dbReference>
<keyword evidence="7" id="KW-1185">Reference proteome</keyword>
<feature type="compositionally biased region" description="Polar residues" evidence="4">
    <location>
        <begin position="15"/>
        <end position="24"/>
    </location>
</feature>
<feature type="region of interest" description="Disordered" evidence="4">
    <location>
        <begin position="545"/>
        <end position="570"/>
    </location>
</feature>
<feature type="region of interest" description="Disordered" evidence="4">
    <location>
        <begin position="161"/>
        <end position="187"/>
    </location>
</feature>
<dbReference type="GO" id="GO:0006357">
    <property type="term" value="P:regulation of transcription by RNA polymerase II"/>
    <property type="evidence" value="ECO:0007669"/>
    <property type="project" value="TreeGrafter"/>
</dbReference>
<feature type="region of interest" description="Disordered" evidence="4">
    <location>
        <begin position="575"/>
        <end position="594"/>
    </location>
</feature>
<name>A0A409VZS2_9AGAR</name>
<evidence type="ECO:0000256" key="1">
    <source>
        <dbReference type="ARBA" id="ARBA00004123"/>
    </source>
</evidence>
<feature type="region of interest" description="Disordered" evidence="4">
    <location>
        <begin position="230"/>
        <end position="297"/>
    </location>
</feature>
<evidence type="ECO:0000313" key="6">
    <source>
        <dbReference type="EMBL" id="PPQ71721.1"/>
    </source>
</evidence>
<dbReference type="InterPro" id="IPR045109">
    <property type="entry name" value="LSDs-like"/>
</dbReference>
<accession>A0A409VZS2</accession>
<feature type="compositionally biased region" description="Polar residues" evidence="4">
    <location>
        <begin position="61"/>
        <end position="81"/>
    </location>
</feature>
<feature type="region of interest" description="Disordered" evidence="4">
    <location>
        <begin position="309"/>
        <end position="340"/>
    </location>
</feature>
<dbReference type="InterPro" id="IPR003347">
    <property type="entry name" value="JmjC_dom"/>
</dbReference>
<feature type="compositionally biased region" description="Basic and acidic residues" evidence="4">
    <location>
        <begin position="545"/>
        <end position="562"/>
    </location>
</feature>
<dbReference type="GO" id="GO:0046872">
    <property type="term" value="F:metal ion binding"/>
    <property type="evidence" value="ECO:0007669"/>
    <property type="project" value="UniProtKB-KW"/>
</dbReference>
<feature type="compositionally biased region" description="Low complexity" evidence="4">
    <location>
        <begin position="581"/>
        <end position="594"/>
    </location>
</feature>
<keyword evidence="3" id="KW-0539">Nucleus</keyword>
<reference evidence="6 7" key="1">
    <citation type="journal article" date="2018" name="Evol. Lett.">
        <title>Horizontal gene cluster transfer increased hallucinogenic mushroom diversity.</title>
        <authorList>
            <person name="Reynolds H.T."/>
            <person name="Vijayakumar V."/>
            <person name="Gluck-Thaler E."/>
            <person name="Korotkin H.B."/>
            <person name="Matheny P.B."/>
            <person name="Slot J.C."/>
        </authorList>
    </citation>
    <scope>NUCLEOTIDE SEQUENCE [LARGE SCALE GENOMIC DNA]</scope>
    <source>
        <strain evidence="6 7">2629</strain>
    </source>
</reference>
<feature type="compositionally biased region" description="Polar residues" evidence="4">
    <location>
        <begin position="309"/>
        <end position="322"/>
    </location>
</feature>
<evidence type="ECO:0000313" key="7">
    <source>
        <dbReference type="Proteomes" id="UP000284842"/>
    </source>
</evidence>
<dbReference type="Gene3D" id="2.60.120.650">
    <property type="entry name" value="Cupin"/>
    <property type="match status" value="1"/>
</dbReference>
<feature type="compositionally biased region" description="Polar residues" evidence="4">
    <location>
        <begin position="97"/>
        <end position="113"/>
    </location>
</feature>
<feature type="domain" description="JmjC" evidence="5">
    <location>
        <begin position="765"/>
        <end position="971"/>
    </location>
</feature>
<feature type="region of interest" description="Disordered" evidence="4">
    <location>
        <begin position="1"/>
        <end position="143"/>
    </location>
</feature>
<comment type="caution">
    <text evidence="6">The sequence shown here is derived from an EMBL/GenBank/DDBJ whole genome shotgun (WGS) entry which is preliminary data.</text>
</comment>
<dbReference type="SMART" id="SM00558">
    <property type="entry name" value="JmjC"/>
    <property type="match status" value="1"/>
</dbReference>
<dbReference type="SUPFAM" id="SSF51197">
    <property type="entry name" value="Clavaminate synthase-like"/>
    <property type="match status" value="1"/>
</dbReference>
<feature type="compositionally biased region" description="Basic and acidic residues" evidence="4">
    <location>
        <begin position="1009"/>
        <end position="1019"/>
    </location>
</feature>
<dbReference type="PROSITE" id="PS51184">
    <property type="entry name" value="JMJC"/>
    <property type="match status" value="1"/>
</dbReference>